<gene>
    <name evidence="1" type="ORF">Tco_0749633</name>
</gene>
<evidence type="ECO:0008006" key="3">
    <source>
        <dbReference type="Google" id="ProtNLM"/>
    </source>
</evidence>
<sequence>MGLWYPKDSGFELKAFADADYAGCHDTRRSTSGSAQFLGHRLVSWSSKKQKSTAISTTEAEYIALSGCCAQILWMRSQLRDYGFAFNKIPMYCDNQSAIALCCNSVQHSRSKHIDIRHHFIKEQVERKVVELYFVETKYQLADIFTKAVPRERFATLLPLLGVKQMSPETLKELQDESVSE</sequence>
<dbReference type="Proteomes" id="UP001151760">
    <property type="component" value="Unassembled WGS sequence"/>
</dbReference>
<proteinExistence type="predicted"/>
<dbReference type="CDD" id="cd09272">
    <property type="entry name" value="RNase_HI_RT_Ty1"/>
    <property type="match status" value="1"/>
</dbReference>
<keyword evidence="2" id="KW-1185">Reference proteome</keyword>
<reference evidence="1" key="2">
    <citation type="submission" date="2022-01" db="EMBL/GenBank/DDBJ databases">
        <authorList>
            <person name="Yamashiro T."/>
            <person name="Shiraishi A."/>
            <person name="Satake H."/>
            <person name="Nakayama K."/>
        </authorList>
    </citation>
    <scope>NUCLEOTIDE SEQUENCE</scope>
</reference>
<protein>
    <recommendedName>
        <fullName evidence="3">Copia protein</fullName>
    </recommendedName>
</protein>
<accession>A0ABQ4Z1Q6</accession>
<reference evidence="1" key="1">
    <citation type="journal article" date="2022" name="Int. J. Mol. Sci.">
        <title>Draft Genome of Tanacetum Coccineum: Genomic Comparison of Closely Related Tanacetum-Family Plants.</title>
        <authorList>
            <person name="Yamashiro T."/>
            <person name="Shiraishi A."/>
            <person name="Nakayama K."/>
            <person name="Satake H."/>
        </authorList>
    </citation>
    <scope>NUCLEOTIDE SEQUENCE</scope>
</reference>
<evidence type="ECO:0000313" key="1">
    <source>
        <dbReference type="EMBL" id="GJS83092.1"/>
    </source>
</evidence>
<dbReference type="PANTHER" id="PTHR11439">
    <property type="entry name" value="GAG-POL-RELATED RETROTRANSPOSON"/>
    <property type="match status" value="1"/>
</dbReference>
<dbReference type="PANTHER" id="PTHR11439:SF495">
    <property type="entry name" value="REVERSE TRANSCRIPTASE, RNA-DEPENDENT DNA POLYMERASE-RELATED"/>
    <property type="match status" value="1"/>
</dbReference>
<organism evidence="1 2">
    <name type="scientific">Tanacetum coccineum</name>
    <dbReference type="NCBI Taxonomy" id="301880"/>
    <lineage>
        <taxon>Eukaryota</taxon>
        <taxon>Viridiplantae</taxon>
        <taxon>Streptophyta</taxon>
        <taxon>Embryophyta</taxon>
        <taxon>Tracheophyta</taxon>
        <taxon>Spermatophyta</taxon>
        <taxon>Magnoliopsida</taxon>
        <taxon>eudicotyledons</taxon>
        <taxon>Gunneridae</taxon>
        <taxon>Pentapetalae</taxon>
        <taxon>asterids</taxon>
        <taxon>campanulids</taxon>
        <taxon>Asterales</taxon>
        <taxon>Asteraceae</taxon>
        <taxon>Asteroideae</taxon>
        <taxon>Anthemideae</taxon>
        <taxon>Anthemidinae</taxon>
        <taxon>Tanacetum</taxon>
    </lineage>
</organism>
<dbReference type="EMBL" id="BQNB010010874">
    <property type="protein sequence ID" value="GJS83092.1"/>
    <property type="molecule type" value="Genomic_DNA"/>
</dbReference>
<name>A0ABQ4Z1Q6_9ASTR</name>
<evidence type="ECO:0000313" key="2">
    <source>
        <dbReference type="Proteomes" id="UP001151760"/>
    </source>
</evidence>
<comment type="caution">
    <text evidence="1">The sequence shown here is derived from an EMBL/GenBank/DDBJ whole genome shotgun (WGS) entry which is preliminary data.</text>
</comment>